<dbReference type="AlphaFoldDB" id="D7DS73"/>
<accession>D7DS73</accession>
<reference evidence="1 2" key="1">
    <citation type="submission" date="2010-05" db="EMBL/GenBank/DDBJ databases">
        <title>Complete sequence of Methanococcus voltae A3.</title>
        <authorList>
            <consortium name="US DOE Joint Genome Institute"/>
            <person name="Lucas S."/>
            <person name="Copeland A."/>
            <person name="Lapidus A."/>
            <person name="Cheng J.-F."/>
            <person name="Bruce D."/>
            <person name="Goodwin L."/>
            <person name="Pitluck S."/>
            <person name="Lowry S."/>
            <person name="Clum A."/>
            <person name="Land M."/>
            <person name="Hauser L."/>
            <person name="Kyrpides N."/>
            <person name="Mikhailova N."/>
            <person name="Whitman W.B."/>
            <person name="Woyke T."/>
        </authorList>
    </citation>
    <scope>NUCLEOTIDE SEQUENCE [LARGE SCALE GENOMIC DNA]</scope>
    <source>
        <strain evidence="2">ATCC BAA-1334 / A3</strain>
    </source>
</reference>
<dbReference type="KEGG" id="mvo:Mvol_0323"/>
<dbReference type="HOGENOM" id="CLU_1639997_0_0_2"/>
<dbReference type="Proteomes" id="UP000007722">
    <property type="component" value="Chromosome"/>
</dbReference>
<sequence length="161" mass="19235">MSTRGTYEIKKNGLSYVIYKHSDNYPWGAYVYLRRMAGGDIRNLYNMEDTEIFKNMLANKGHCTGLGFHSDIEYHYTVDLDKKEIEIYKIPFIPFEENRDPFDERVKLESFKDEVLTDFKEELNFYENELNKEAPRLPKEDLRNMVNYLTENISEAEKIEF</sequence>
<gene>
    <name evidence="1" type="ordered locus">Mvol_0323</name>
</gene>
<keyword evidence="2" id="KW-1185">Reference proteome</keyword>
<protein>
    <submittedName>
        <fullName evidence="1">Uncharacterized protein</fullName>
    </submittedName>
</protein>
<dbReference type="InParanoid" id="D7DS73"/>
<dbReference type="STRING" id="456320.Mvol_0323"/>
<proteinExistence type="predicted"/>
<evidence type="ECO:0000313" key="2">
    <source>
        <dbReference type="Proteomes" id="UP000007722"/>
    </source>
</evidence>
<dbReference type="EMBL" id="CP002057">
    <property type="protein sequence ID" value="ADI35983.1"/>
    <property type="molecule type" value="Genomic_DNA"/>
</dbReference>
<organism evidence="1 2">
    <name type="scientific">Methanococcus voltae (strain ATCC BAA-1334 / A3)</name>
    <dbReference type="NCBI Taxonomy" id="456320"/>
    <lineage>
        <taxon>Archaea</taxon>
        <taxon>Methanobacteriati</taxon>
        <taxon>Methanobacteriota</taxon>
        <taxon>Methanomada group</taxon>
        <taxon>Methanococci</taxon>
        <taxon>Methanococcales</taxon>
        <taxon>Methanococcaceae</taxon>
        <taxon>Methanococcus</taxon>
    </lineage>
</organism>
<name>D7DS73_METV3</name>
<evidence type="ECO:0000313" key="1">
    <source>
        <dbReference type="EMBL" id="ADI35983.1"/>
    </source>
</evidence>